<protein>
    <submittedName>
        <fullName evidence="2">Uncharacterized protein</fullName>
    </submittedName>
</protein>
<sequence>MVGVAADVVVVAVVVVAAAAAAAVVVVVVVVVVVMEVLVPVSVGRIPSGRREKSPRMQWIGLAVERIVPQTGQSAQRAVDAGVGVGVGADADADAEVEPVVAGVGGAGQLDARGGKKRRAVRRRGNDRLW</sequence>
<reference evidence="2" key="1">
    <citation type="submission" date="2018-11" db="EMBL/GenBank/DDBJ databases">
        <authorList>
            <consortium name="Pathogen Informatics"/>
        </authorList>
    </citation>
    <scope>NUCLEOTIDE SEQUENCE</scope>
</reference>
<evidence type="ECO:0000256" key="1">
    <source>
        <dbReference type="SAM" id="Phobius"/>
    </source>
</evidence>
<dbReference type="AlphaFoldDB" id="A0A448XIZ3"/>
<accession>A0A448XIZ3</accession>
<keyword evidence="1" id="KW-1133">Transmembrane helix</keyword>
<evidence type="ECO:0000313" key="3">
    <source>
        <dbReference type="Proteomes" id="UP000784294"/>
    </source>
</evidence>
<dbReference type="Proteomes" id="UP000784294">
    <property type="component" value="Unassembled WGS sequence"/>
</dbReference>
<proteinExistence type="predicted"/>
<evidence type="ECO:0000313" key="2">
    <source>
        <dbReference type="EMBL" id="VEL37785.1"/>
    </source>
</evidence>
<dbReference type="EMBL" id="CAAALY010255965">
    <property type="protein sequence ID" value="VEL37785.1"/>
    <property type="molecule type" value="Genomic_DNA"/>
</dbReference>
<feature type="transmembrane region" description="Helical" evidence="1">
    <location>
        <begin position="12"/>
        <end position="43"/>
    </location>
</feature>
<name>A0A448XIZ3_9PLAT</name>
<keyword evidence="1" id="KW-0812">Transmembrane</keyword>
<keyword evidence="1" id="KW-0472">Membrane</keyword>
<keyword evidence="3" id="KW-1185">Reference proteome</keyword>
<organism evidence="2 3">
    <name type="scientific">Protopolystoma xenopodis</name>
    <dbReference type="NCBI Taxonomy" id="117903"/>
    <lineage>
        <taxon>Eukaryota</taxon>
        <taxon>Metazoa</taxon>
        <taxon>Spiralia</taxon>
        <taxon>Lophotrochozoa</taxon>
        <taxon>Platyhelminthes</taxon>
        <taxon>Monogenea</taxon>
        <taxon>Polyopisthocotylea</taxon>
        <taxon>Polystomatidea</taxon>
        <taxon>Polystomatidae</taxon>
        <taxon>Protopolystoma</taxon>
    </lineage>
</organism>
<gene>
    <name evidence="2" type="ORF">PXEA_LOCUS31225</name>
</gene>
<comment type="caution">
    <text evidence="2">The sequence shown here is derived from an EMBL/GenBank/DDBJ whole genome shotgun (WGS) entry which is preliminary data.</text>
</comment>